<evidence type="ECO:0000256" key="2">
    <source>
        <dbReference type="ARBA" id="ARBA00022786"/>
    </source>
</evidence>
<protein>
    <submittedName>
        <fullName evidence="6">Uncharacterized protein</fullName>
    </submittedName>
</protein>
<dbReference type="GO" id="GO:0036503">
    <property type="term" value="P:ERAD pathway"/>
    <property type="evidence" value="ECO:0007669"/>
    <property type="project" value="TreeGrafter"/>
</dbReference>
<dbReference type="InterPro" id="IPR055417">
    <property type="entry name" value="UFD1_N1"/>
</dbReference>
<evidence type="ECO:0000259" key="4">
    <source>
        <dbReference type="Pfam" id="PF03152"/>
    </source>
</evidence>
<dbReference type="InterPro" id="IPR004854">
    <property type="entry name" value="Ufd1-like"/>
</dbReference>
<dbReference type="Proteomes" id="UP001187531">
    <property type="component" value="Unassembled WGS sequence"/>
</dbReference>
<dbReference type="GO" id="GO:0006511">
    <property type="term" value="P:ubiquitin-dependent protein catabolic process"/>
    <property type="evidence" value="ECO:0007669"/>
    <property type="project" value="InterPro"/>
</dbReference>
<feature type="domain" description="Ubiquitin fusion degradation protein UFD1 N-terminal subdomain 2" evidence="5">
    <location>
        <begin position="142"/>
        <end position="217"/>
    </location>
</feature>
<reference evidence="6" key="1">
    <citation type="submission" date="2023-07" db="EMBL/GenBank/DDBJ databases">
        <title>Chromosome-level genome assembly of Artemia franciscana.</title>
        <authorList>
            <person name="Jo E."/>
        </authorList>
    </citation>
    <scope>NUCLEOTIDE SEQUENCE</scope>
    <source>
        <tissue evidence="6">Whole body</tissue>
    </source>
</reference>
<feature type="domain" description="Ubiquitin fusion degradation protein UFD1 N-terminal subdomain 1" evidence="4">
    <location>
        <begin position="49"/>
        <end position="140"/>
    </location>
</feature>
<dbReference type="PANTHER" id="PTHR12555:SF13">
    <property type="entry name" value="UBIQUITIN RECOGNITION FACTOR IN ER-ASSOCIATED DEGRADATION PROTEIN 1"/>
    <property type="match status" value="1"/>
</dbReference>
<dbReference type="Gene3D" id="3.10.330.10">
    <property type="match status" value="1"/>
</dbReference>
<evidence type="ECO:0000256" key="3">
    <source>
        <dbReference type="SAM" id="MobiDB-lite"/>
    </source>
</evidence>
<dbReference type="Gene3D" id="2.40.40.50">
    <property type="entry name" value="Ubiquitin fusion degradation protein UFD1, N-terminal domain"/>
    <property type="match status" value="1"/>
</dbReference>
<feature type="non-terminal residue" evidence="6">
    <location>
        <position position="301"/>
    </location>
</feature>
<feature type="compositionally biased region" description="Basic and acidic residues" evidence="3">
    <location>
        <begin position="292"/>
        <end position="301"/>
    </location>
</feature>
<evidence type="ECO:0000313" key="6">
    <source>
        <dbReference type="EMBL" id="KAK2711767.1"/>
    </source>
</evidence>
<evidence type="ECO:0000256" key="1">
    <source>
        <dbReference type="ARBA" id="ARBA00006043"/>
    </source>
</evidence>
<evidence type="ECO:0000259" key="5">
    <source>
        <dbReference type="Pfam" id="PF24842"/>
    </source>
</evidence>
<comment type="similarity">
    <text evidence="1">Belongs to the UFD1 family.</text>
</comment>
<gene>
    <name evidence="6" type="ORF">QYM36_012776</name>
</gene>
<dbReference type="Pfam" id="PF24842">
    <property type="entry name" value="UFD1_N2"/>
    <property type="match status" value="1"/>
</dbReference>
<keyword evidence="7" id="KW-1185">Reference proteome</keyword>
<feature type="region of interest" description="Disordered" evidence="3">
    <location>
        <begin position="268"/>
        <end position="301"/>
    </location>
</feature>
<dbReference type="AlphaFoldDB" id="A0AA88HVT2"/>
<dbReference type="InterPro" id="IPR042299">
    <property type="entry name" value="Ufd1-like_Nn"/>
</dbReference>
<dbReference type="Pfam" id="PF03152">
    <property type="entry name" value="UFD1_N1"/>
    <property type="match status" value="1"/>
</dbReference>
<keyword evidence="2" id="KW-0833">Ubl conjugation pathway</keyword>
<sequence length="301" mass="33753">KVYSDFELQGIEEEKLNSKTYQSTLQRIQTEEATCALTMGRSTDVEVSTLLDKAKEVVRGNKINLPFADLQEINRRNLKFPLTFKVTFKKNNKSTCCGSLNFLLEGEGLHEGEVQLPLKVMQNLELEQDDIVLIDYIALPTASFAKFQAQSVDFLNIEDPKAVLEQALATHFTCLSEGERIEFKDGDRIYELLVTEVRPKRSCLILDCDLVVDFEQPVGYIEPGRQLTFSGEFACPSAEELQSNSFPGAGYSLVSSFISAPSPSYLENPSSETISLPNRQPEFVPFSGTPHSLKEMEKDDK</sequence>
<organism evidence="6 7">
    <name type="scientific">Artemia franciscana</name>
    <name type="common">Brine shrimp</name>
    <name type="synonym">Artemia sanfranciscana</name>
    <dbReference type="NCBI Taxonomy" id="6661"/>
    <lineage>
        <taxon>Eukaryota</taxon>
        <taxon>Metazoa</taxon>
        <taxon>Ecdysozoa</taxon>
        <taxon>Arthropoda</taxon>
        <taxon>Crustacea</taxon>
        <taxon>Branchiopoda</taxon>
        <taxon>Anostraca</taxon>
        <taxon>Artemiidae</taxon>
        <taxon>Artemia</taxon>
    </lineage>
</organism>
<dbReference type="GO" id="GO:0031593">
    <property type="term" value="F:polyubiquitin modification-dependent protein binding"/>
    <property type="evidence" value="ECO:0007669"/>
    <property type="project" value="TreeGrafter"/>
</dbReference>
<comment type="caution">
    <text evidence="6">The sequence shown here is derived from an EMBL/GenBank/DDBJ whole genome shotgun (WGS) entry which is preliminary data.</text>
</comment>
<name>A0AA88HVT2_ARTSF</name>
<feature type="compositionally biased region" description="Polar residues" evidence="3">
    <location>
        <begin position="268"/>
        <end position="278"/>
    </location>
</feature>
<dbReference type="EMBL" id="JAVRJZ010000016">
    <property type="protein sequence ID" value="KAK2711767.1"/>
    <property type="molecule type" value="Genomic_DNA"/>
</dbReference>
<accession>A0AA88HVT2</accession>
<evidence type="ECO:0000313" key="7">
    <source>
        <dbReference type="Proteomes" id="UP001187531"/>
    </source>
</evidence>
<dbReference type="GO" id="GO:0034098">
    <property type="term" value="C:VCP-NPL4-UFD1 AAA ATPase complex"/>
    <property type="evidence" value="ECO:0007669"/>
    <property type="project" value="TreeGrafter"/>
</dbReference>
<dbReference type="InterPro" id="IPR055418">
    <property type="entry name" value="UFD1_N2"/>
</dbReference>
<proteinExistence type="inferred from homology"/>
<dbReference type="PANTHER" id="PTHR12555">
    <property type="entry name" value="UBIQUITIN FUSION DEGRADATON PROTEIN 1"/>
    <property type="match status" value="1"/>
</dbReference>